<evidence type="ECO:0000256" key="1">
    <source>
        <dbReference type="SAM" id="MobiDB-lite"/>
    </source>
</evidence>
<feature type="compositionally biased region" description="Polar residues" evidence="1">
    <location>
        <begin position="602"/>
        <end position="616"/>
    </location>
</feature>
<keyword evidence="4" id="KW-1185">Reference proteome</keyword>
<feature type="compositionally biased region" description="Low complexity" evidence="1">
    <location>
        <begin position="638"/>
        <end position="658"/>
    </location>
</feature>
<evidence type="ECO:0000259" key="3">
    <source>
        <dbReference type="Pfam" id="PF23608"/>
    </source>
</evidence>
<dbReference type="InterPro" id="IPR057066">
    <property type="entry name" value="Ig_ILCR1"/>
</dbReference>
<evidence type="ECO:0000256" key="2">
    <source>
        <dbReference type="SAM" id="Phobius"/>
    </source>
</evidence>
<keyword evidence="2" id="KW-0812">Transmembrane</keyword>
<evidence type="ECO:0000313" key="4">
    <source>
        <dbReference type="Proteomes" id="UP000492821"/>
    </source>
</evidence>
<feature type="region of interest" description="Disordered" evidence="1">
    <location>
        <begin position="595"/>
        <end position="658"/>
    </location>
</feature>
<feature type="domain" description="ILCR1 Ig-like" evidence="3">
    <location>
        <begin position="250"/>
        <end position="362"/>
    </location>
</feature>
<keyword evidence="2" id="KW-0472">Membrane</keyword>
<dbReference type="Pfam" id="PF23608">
    <property type="entry name" value="Ig_ILCR1"/>
    <property type="match status" value="1"/>
</dbReference>
<sequence>MTLIFTRNHRFGAPGGSNRAAIAAVAFYMSAAILLSIPTEAVTIETVTYCSMPSLRWTCKIVPREAATPQTKGLNSITGAKTVAPAAIEPTMIATTHGYHGGNDGATTTHLDSGQGPRDLDVTYQIPTDPIDGRMFIAARIQWQIPKAEVMPNNEGQYELIVVNDATNITTKYEINITRVSQEKQFERFVDAVVLMENVLKLGENYTVTVTSKTNATWIKHLVIPAIETVVPENVVCDADHIAKTRPTAARWVTGMQTYVNPVYRRLTVEFTKAPAHFCFEQYEVTLFVASYIQLKSIVIPSNKTDPENNRTNIARVAFDDLPSEQNITVQVLPIERQRDTDLCLCLLGGSRCGCVTALSQPISMANYQIIIPKSYQSMNTFKGEIHNGQGIAVTAVIIIFGLLMLLLLTGVVVGTIILRRNGHEWASGKLSFTKRNVILQPGKTSHHVSLEPLINDTKNDTVWILSSNSLDSESLLKLAYDLMQLGVDVACPMLDLEEIEIRKHHYILRNLFNANKIILFHGYGADDLLCGANTTNKGHYHDINTEIYATVTAMLKINDPRILHVKLQSSKMTLPFAETVFELPRDSEYLYATLGVDPPSSAESSTAPNTRTPSPSIADAFPQPKLTETVIDELEDSSTSSNESNTSTSSSSMDSINVPIIEQLAPLEIPEIMSSQKFYRKMLPHQSSEDDSGVHSL</sequence>
<feature type="transmembrane region" description="Helical" evidence="2">
    <location>
        <begin position="20"/>
        <end position="37"/>
    </location>
</feature>
<dbReference type="AlphaFoldDB" id="A0A7E4VI07"/>
<reference evidence="5" key="2">
    <citation type="submission" date="2020-10" db="UniProtKB">
        <authorList>
            <consortium name="WormBaseParasite"/>
        </authorList>
    </citation>
    <scope>IDENTIFICATION</scope>
</reference>
<dbReference type="WBParaSite" id="Pan_g2105.t1">
    <property type="protein sequence ID" value="Pan_g2105.t1"/>
    <property type="gene ID" value="Pan_g2105"/>
</dbReference>
<keyword evidence="2" id="KW-1133">Transmembrane helix</keyword>
<dbReference type="Proteomes" id="UP000492821">
    <property type="component" value="Unassembled WGS sequence"/>
</dbReference>
<evidence type="ECO:0000313" key="5">
    <source>
        <dbReference type="WBParaSite" id="Pan_g2105.t1"/>
    </source>
</evidence>
<proteinExistence type="predicted"/>
<feature type="transmembrane region" description="Helical" evidence="2">
    <location>
        <begin position="392"/>
        <end position="419"/>
    </location>
</feature>
<accession>A0A7E4VI07</accession>
<protein>
    <submittedName>
        <fullName evidence="5">SEFIR domain-containing protein</fullName>
    </submittedName>
</protein>
<reference evidence="4" key="1">
    <citation type="journal article" date="2013" name="Genetics">
        <title>The draft genome and transcriptome of Panagrellus redivivus are shaped by the harsh demands of a free-living lifestyle.</title>
        <authorList>
            <person name="Srinivasan J."/>
            <person name="Dillman A.R."/>
            <person name="Macchietto M.G."/>
            <person name="Heikkinen L."/>
            <person name="Lakso M."/>
            <person name="Fracchia K.M."/>
            <person name="Antoshechkin I."/>
            <person name="Mortazavi A."/>
            <person name="Wong G."/>
            <person name="Sternberg P.W."/>
        </authorList>
    </citation>
    <scope>NUCLEOTIDE SEQUENCE [LARGE SCALE GENOMIC DNA]</scope>
    <source>
        <strain evidence="4">MT8872</strain>
    </source>
</reference>
<name>A0A7E4VI07_PANRE</name>
<organism evidence="4 5">
    <name type="scientific">Panagrellus redivivus</name>
    <name type="common">Microworm</name>
    <dbReference type="NCBI Taxonomy" id="6233"/>
    <lineage>
        <taxon>Eukaryota</taxon>
        <taxon>Metazoa</taxon>
        <taxon>Ecdysozoa</taxon>
        <taxon>Nematoda</taxon>
        <taxon>Chromadorea</taxon>
        <taxon>Rhabditida</taxon>
        <taxon>Tylenchina</taxon>
        <taxon>Panagrolaimomorpha</taxon>
        <taxon>Panagrolaimoidea</taxon>
        <taxon>Panagrolaimidae</taxon>
        <taxon>Panagrellus</taxon>
    </lineage>
</organism>